<dbReference type="CDD" id="cd05709">
    <property type="entry name" value="S2P-M50"/>
    <property type="match status" value="1"/>
</dbReference>
<feature type="transmembrane region" description="Helical" evidence="1">
    <location>
        <begin position="262"/>
        <end position="281"/>
    </location>
</feature>
<evidence type="ECO:0000313" key="2">
    <source>
        <dbReference type="EMBL" id="SET37635.1"/>
    </source>
</evidence>
<dbReference type="RefSeq" id="WP_092478317.1">
    <property type="nucleotide sequence ID" value="NZ_FOHN01000017.1"/>
</dbReference>
<feature type="transmembrane region" description="Helical" evidence="1">
    <location>
        <begin position="157"/>
        <end position="181"/>
    </location>
</feature>
<dbReference type="GO" id="GO:0031293">
    <property type="term" value="P:membrane protein intracellular domain proteolysis"/>
    <property type="evidence" value="ECO:0007669"/>
    <property type="project" value="TreeGrafter"/>
</dbReference>
<feature type="transmembrane region" description="Helical" evidence="1">
    <location>
        <begin position="233"/>
        <end position="255"/>
    </location>
</feature>
<dbReference type="AlphaFoldDB" id="A0A1I0DY53"/>
<dbReference type="GO" id="GO:0004222">
    <property type="term" value="F:metalloendopeptidase activity"/>
    <property type="evidence" value="ECO:0007669"/>
    <property type="project" value="InterPro"/>
</dbReference>
<protein>
    <submittedName>
        <fullName evidence="2">Putative peptide zinc metalloprotease protein</fullName>
    </submittedName>
</protein>
<gene>
    <name evidence="2" type="ORF">SAMN04487772_11754</name>
</gene>
<keyword evidence="1" id="KW-0472">Membrane</keyword>
<sequence length="399" mass="46093">MEINFLSIVYEGMKDNVQKTYLIQNTISKRFVRLGMNETYYLLKKLNAENRSQELSMDEPQELADNLKQILDQKFEQWGFLDENVKVEMEEHVDKMKKIHLLNFNVEKVLKYVYPVYSKVFTKPFLILFLTLLLGTASYVTYQLAMVVPIQPQDTETAINIAFSFRDIICMLLFLAVNTILHEFAHAVTCIKHGGKVSSMGLMLFYFVPCFYCDVSSVYSFRKRKQRALVASAGILVNIFLGNFVLVIALVLAHFGVMNLTLLYMSVSIISIAFYNLIPFVKLDGYWLLQALTGVDNLMDKSVVLAYLSVFKRSSLQLLHMKRIKRVMLSIYGVISMIFHPAFWAFSLLSLVKVLHLKGQINIIVCGIIGVIILLDFMKTFKYYRKILKNDINRYILTM</sequence>
<feature type="transmembrane region" description="Helical" evidence="1">
    <location>
        <begin position="361"/>
        <end position="378"/>
    </location>
</feature>
<keyword evidence="3" id="KW-1185">Reference proteome</keyword>
<dbReference type="OrthoDB" id="9800627at2"/>
<keyword evidence="2" id="KW-0645">Protease</keyword>
<name>A0A1I0DY53_9FIRM</name>
<dbReference type="PANTHER" id="PTHR13325">
    <property type="entry name" value="PROTEASE M50 MEMBRANE-BOUND TRANSCRIPTION FACTOR SITE 2 PROTEASE"/>
    <property type="match status" value="1"/>
</dbReference>
<organism evidence="2 3">
    <name type="scientific">[Clostridium] polysaccharolyticum</name>
    <dbReference type="NCBI Taxonomy" id="29364"/>
    <lineage>
        <taxon>Bacteria</taxon>
        <taxon>Bacillati</taxon>
        <taxon>Bacillota</taxon>
        <taxon>Clostridia</taxon>
        <taxon>Lachnospirales</taxon>
        <taxon>Lachnospiraceae</taxon>
    </lineage>
</organism>
<reference evidence="2 3" key="1">
    <citation type="submission" date="2016-10" db="EMBL/GenBank/DDBJ databases">
        <authorList>
            <person name="de Groot N.N."/>
        </authorList>
    </citation>
    <scope>NUCLEOTIDE SEQUENCE [LARGE SCALE GENOMIC DNA]</scope>
    <source>
        <strain evidence="2 3">DSM 1801</strain>
    </source>
</reference>
<dbReference type="STRING" id="29364.SAMN04487772_11754"/>
<accession>A0A1I0DY53</accession>
<keyword evidence="1" id="KW-1133">Transmembrane helix</keyword>
<evidence type="ECO:0000313" key="3">
    <source>
        <dbReference type="Proteomes" id="UP000199800"/>
    </source>
</evidence>
<keyword evidence="2" id="KW-0482">Metalloprotease</keyword>
<feature type="transmembrane region" description="Helical" evidence="1">
    <location>
        <begin position="329"/>
        <end position="349"/>
    </location>
</feature>
<feature type="transmembrane region" description="Helical" evidence="1">
    <location>
        <begin position="125"/>
        <end position="145"/>
    </location>
</feature>
<evidence type="ECO:0000256" key="1">
    <source>
        <dbReference type="SAM" id="Phobius"/>
    </source>
</evidence>
<dbReference type="EMBL" id="FOHN01000017">
    <property type="protein sequence ID" value="SET37635.1"/>
    <property type="molecule type" value="Genomic_DNA"/>
</dbReference>
<feature type="transmembrane region" description="Helical" evidence="1">
    <location>
        <begin position="202"/>
        <end position="221"/>
    </location>
</feature>
<proteinExistence type="predicted"/>
<dbReference type="PANTHER" id="PTHR13325:SF3">
    <property type="entry name" value="MEMBRANE-BOUND TRANSCRIPTION FACTOR SITE-2 PROTEASE"/>
    <property type="match status" value="1"/>
</dbReference>
<keyword evidence="1" id="KW-0812">Transmembrane</keyword>
<keyword evidence="2" id="KW-0378">Hydrolase</keyword>
<dbReference type="Proteomes" id="UP000199800">
    <property type="component" value="Unassembled WGS sequence"/>
</dbReference>
<dbReference type="GO" id="GO:0016020">
    <property type="term" value="C:membrane"/>
    <property type="evidence" value="ECO:0007669"/>
    <property type="project" value="InterPro"/>
</dbReference>
<dbReference type="InterPro" id="IPR001193">
    <property type="entry name" value="MBTPS2"/>
</dbReference>
<dbReference type="GO" id="GO:0005737">
    <property type="term" value="C:cytoplasm"/>
    <property type="evidence" value="ECO:0007669"/>
    <property type="project" value="TreeGrafter"/>
</dbReference>